<evidence type="ECO:0000256" key="4">
    <source>
        <dbReference type="ARBA" id="ARBA00019827"/>
    </source>
</evidence>
<dbReference type="EMBL" id="WIUZ02000026">
    <property type="protein sequence ID" value="KAF9777924.1"/>
    <property type="molecule type" value="Genomic_DNA"/>
</dbReference>
<gene>
    <name evidence="9" type="ORF">BJ322DRAFT_1015238</name>
</gene>
<organism evidence="9 10">
    <name type="scientific">Thelephora terrestris</name>
    <dbReference type="NCBI Taxonomy" id="56493"/>
    <lineage>
        <taxon>Eukaryota</taxon>
        <taxon>Fungi</taxon>
        <taxon>Dikarya</taxon>
        <taxon>Basidiomycota</taxon>
        <taxon>Agaricomycotina</taxon>
        <taxon>Agaricomycetes</taxon>
        <taxon>Thelephorales</taxon>
        <taxon>Thelephoraceae</taxon>
        <taxon>Thelephora</taxon>
    </lineage>
</organism>
<reference evidence="9" key="1">
    <citation type="journal article" date="2020" name="Nat. Commun.">
        <title>Large-scale genome sequencing of mycorrhizal fungi provides insights into the early evolution of symbiotic traits.</title>
        <authorList>
            <person name="Miyauchi S."/>
            <person name="Kiss E."/>
            <person name="Kuo A."/>
            <person name="Drula E."/>
            <person name="Kohler A."/>
            <person name="Sanchez-Garcia M."/>
            <person name="Morin E."/>
            <person name="Andreopoulos B."/>
            <person name="Barry K.W."/>
            <person name="Bonito G."/>
            <person name="Buee M."/>
            <person name="Carver A."/>
            <person name="Chen C."/>
            <person name="Cichocki N."/>
            <person name="Clum A."/>
            <person name="Culley D."/>
            <person name="Crous P.W."/>
            <person name="Fauchery L."/>
            <person name="Girlanda M."/>
            <person name="Hayes R.D."/>
            <person name="Keri Z."/>
            <person name="LaButti K."/>
            <person name="Lipzen A."/>
            <person name="Lombard V."/>
            <person name="Magnuson J."/>
            <person name="Maillard F."/>
            <person name="Murat C."/>
            <person name="Nolan M."/>
            <person name="Ohm R.A."/>
            <person name="Pangilinan J."/>
            <person name="Pereira M.F."/>
            <person name="Perotto S."/>
            <person name="Peter M."/>
            <person name="Pfister S."/>
            <person name="Riley R."/>
            <person name="Sitrit Y."/>
            <person name="Stielow J.B."/>
            <person name="Szollosi G."/>
            <person name="Zifcakova L."/>
            <person name="Stursova M."/>
            <person name="Spatafora J.W."/>
            <person name="Tedersoo L."/>
            <person name="Vaario L.M."/>
            <person name="Yamada A."/>
            <person name="Yan M."/>
            <person name="Wang P."/>
            <person name="Xu J."/>
            <person name="Bruns T."/>
            <person name="Baldrian P."/>
            <person name="Vilgalys R."/>
            <person name="Dunand C."/>
            <person name="Henrissat B."/>
            <person name="Grigoriev I.V."/>
            <person name="Hibbett D."/>
            <person name="Nagy L.G."/>
            <person name="Martin F.M."/>
        </authorList>
    </citation>
    <scope>NUCLEOTIDE SEQUENCE</scope>
    <source>
        <strain evidence="9">UH-Tt-Lm1</strain>
    </source>
</reference>
<keyword evidence="5" id="KW-0698">rRNA processing</keyword>
<evidence type="ECO:0000256" key="7">
    <source>
        <dbReference type="ARBA" id="ARBA00023242"/>
    </source>
</evidence>
<sequence>MGPSRTDASSSKRPSKHKKNGNAASLASEKTAGVSKLKAQLRQTRRLLAKDNIGADVRVETERRLRSLQKDLENAEIANKERALAVRYHKVKFFERQKLLRRINQVKKQTPIDGNRLFALRVDLNYVVHYPKLRKYVALFPAMDGEPTEGETEADAAREEVRKLIRDRMEKGEISRTPEECLAGSERG</sequence>
<keyword evidence="10" id="KW-1185">Reference proteome</keyword>
<proteinExistence type="inferred from homology"/>
<comment type="subcellular location">
    <subcellularLocation>
        <location evidence="1">Nucleus</location>
        <location evidence="1">Nucleolus</location>
    </subcellularLocation>
</comment>
<evidence type="ECO:0000256" key="8">
    <source>
        <dbReference type="SAM" id="MobiDB-lite"/>
    </source>
</evidence>
<dbReference type="OrthoDB" id="47732at2759"/>
<evidence type="ECO:0000256" key="2">
    <source>
        <dbReference type="ARBA" id="ARBA00006916"/>
    </source>
</evidence>
<evidence type="ECO:0000313" key="10">
    <source>
        <dbReference type="Proteomes" id="UP000736335"/>
    </source>
</evidence>
<dbReference type="InterPro" id="IPR019310">
    <property type="entry name" value="Efg1"/>
</dbReference>
<evidence type="ECO:0000313" key="9">
    <source>
        <dbReference type="EMBL" id="KAF9777924.1"/>
    </source>
</evidence>
<comment type="similarity">
    <text evidence="2">Belongs to the EFG1 family.</text>
</comment>
<dbReference type="PANTHER" id="PTHR33911:SF1">
    <property type="entry name" value="RRNA-PROCESSING PROTEIN EFG1"/>
    <property type="match status" value="1"/>
</dbReference>
<reference evidence="9" key="2">
    <citation type="submission" date="2020-11" db="EMBL/GenBank/DDBJ databases">
        <authorList>
            <consortium name="DOE Joint Genome Institute"/>
            <person name="Kuo A."/>
            <person name="Miyauchi S."/>
            <person name="Kiss E."/>
            <person name="Drula E."/>
            <person name="Kohler A."/>
            <person name="Sanchez-Garcia M."/>
            <person name="Andreopoulos B."/>
            <person name="Barry K.W."/>
            <person name="Bonito G."/>
            <person name="Buee M."/>
            <person name="Carver A."/>
            <person name="Chen C."/>
            <person name="Cichocki N."/>
            <person name="Clum A."/>
            <person name="Culley D."/>
            <person name="Crous P.W."/>
            <person name="Fauchery L."/>
            <person name="Girlanda M."/>
            <person name="Hayes R."/>
            <person name="Keri Z."/>
            <person name="Labutti K."/>
            <person name="Lipzen A."/>
            <person name="Lombard V."/>
            <person name="Magnuson J."/>
            <person name="Maillard F."/>
            <person name="Morin E."/>
            <person name="Murat C."/>
            <person name="Nolan M."/>
            <person name="Ohm R."/>
            <person name="Pangilinan J."/>
            <person name="Pereira M."/>
            <person name="Perotto S."/>
            <person name="Peter M."/>
            <person name="Riley R."/>
            <person name="Sitrit Y."/>
            <person name="Stielow B."/>
            <person name="Szollosi G."/>
            <person name="Zifcakova L."/>
            <person name="Stursova M."/>
            <person name="Spatafora J.W."/>
            <person name="Tedersoo L."/>
            <person name="Vaario L.-M."/>
            <person name="Yamada A."/>
            <person name="Yan M."/>
            <person name="Wang P."/>
            <person name="Xu J."/>
            <person name="Bruns T."/>
            <person name="Baldrian P."/>
            <person name="Vilgalys R."/>
            <person name="Henrissat B."/>
            <person name="Grigoriev I.V."/>
            <person name="Hibbett D."/>
            <person name="Nagy L.G."/>
            <person name="Martin F.M."/>
        </authorList>
    </citation>
    <scope>NUCLEOTIDE SEQUENCE</scope>
    <source>
        <strain evidence="9">UH-Tt-Lm1</strain>
    </source>
</reference>
<feature type="region of interest" description="Disordered" evidence="8">
    <location>
        <begin position="1"/>
        <end position="33"/>
    </location>
</feature>
<dbReference type="Pfam" id="PF10153">
    <property type="entry name" value="Efg1"/>
    <property type="match status" value="1"/>
</dbReference>
<feature type="compositionally biased region" description="Polar residues" evidence="8">
    <location>
        <begin position="1"/>
        <end position="12"/>
    </location>
</feature>
<comment type="caution">
    <text evidence="9">The sequence shown here is derived from an EMBL/GenBank/DDBJ whole genome shotgun (WGS) entry which is preliminary data.</text>
</comment>
<dbReference type="GO" id="GO:0000462">
    <property type="term" value="P:maturation of SSU-rRNA from tricistronic rRNA transcript (SSU-rRNA, 5.8S rRNA, LSU-rRNA)"/>
    <property type="evidence" value="ECO:0007669"/>
    <property type="project" value="TreeGrafter"/>
</dbReference>
<dbReference type="AlphaFoldDB" id="A0A9P6H2Q5"/>
<dbReference type="Proteomes" id="UP000736335">
    <property type="component" value="Unassembled WGS sequence"/>
</dbReference>
<evidence type="ECO:0000256" key="1">
    <source>
        <dbReference type="ARBA" id="ARBA00004604"/>
    </source>
</evidence>
<dbReference type="PANTHER" id="PTHR33911">
    <property type="entry name" value="RRNA-PROCESSING PROTEIN EFG1"/>
    <property type="match status" value="1"/>
</dbReference>
<keyword evidence="6" id="KW-0175">Coiled coil</keyword>
<name>A0A9P6H2Q5_9AGAM</name>
<accession>A0A9P6H2Q5</accession>
<dbReference type="GO" id="GO:0005730">
    <property type="term" value="C:nucleolus"/>
    <property type="evidence" value="ECO:0007669"/>
    <property type="project" value="UniProtKB-SubCell"/>
</dbReference>
<evidence type="ECO:0000256" key="3">
    <source>
        <dbReference type="ARBA" id="ARBA00018689"/>
    </source>
</evidence>
<dbReference type="GO" id="GO:0030688">
    <property type="term" value="C:preribosome, small subunit precursor"/>
    <property type="evidence" value="ECO:0007669"/>
    <property type="project" value="TreeGrafter"/>
</dbReference>
<protein>
    <recommendedName>
        <fullName evidence="3">rRNA-processing protein EFG1</fullName>
    </recommendedName>
    <alternativeName>
        <fullName evidence="4">rRNA-processing protein efg1</fullName>
    </alternativeName>
</protein>
<keyword evidence="7" id="KW-0539">Nucleus</keyword>
<feature type="region of interest" description="Disordered" evidence="8">
    <location>
        <begin position="168"/>
        <end position="188"/>
    </location>
</feature>
<evidence type="ECO:0000256" key="6">
    <source>
        <dbReference type="ARBA" id="ARBA00023054"/>
    </source>
</evidence>
<evidence type="ECO:0000256" key="5">
    <source>
        <dbReference type="ARBA" id="ARBA00022552"/>
    </source>
</evidence>
<feature type="compositionally biased region" description="Basic and acidic residues" evidence="8">
    <location>
        <begin position="168"/>
        <end position="179"/>
    </location>
</feature>
<dbReference type="InterPro" id="IPR050786">
    <property type="entry name" value="EFG1_rRNA-proc"/>
</dbReference>